<feature type="compositionally biased region" description="Basic and acidic residues" evidence="1">
    <location>
        <begin position="109"/>
        <end position="128"/>
    </location>
</feature>
<evidence type="ECO:0000256" key="1">
    <source>
        <dbReference type="SAM" id="MobiDB-lite"/>
    </source>
</evidence>
<evidence type="ECO:0000313" key="2">
    <source>
        <dbReference type="EMBL" id="CAE0569940.1"/>
    </source>
</evidence>
<gene>
    <name evidence="2" type="ORF">SACU0126_LOCUS20372</name>
</gene>
<dbReference type="AlphaFoldDB" id="A0A7S3WP34"/>
<feature type="compositionally biased region" description="Polar residues" evidence="1">
    <location>
        <begin position="99"/>
        <end position="108"/>
    </location>
</feature>
<feature type="region of interest" description="Disordered" evidence="1">
    <location>
        <begin position="91"/>
        <end position="128"/>
    </location>
</feature>
<protein>
    <submittedName>
        <fullName evidence="2">Uncharacterized protein</fullName>
    </submittedName>
</protein>
<organism evidence="2">
    <name type="scientific">Strombidinopsis acuminata</name>
    <dbReference type="NCBI Taxonomy" id="141414"/>
    <lineage>
        <taxon>Eukaryota</taxon>
        <taxon>Sar</taxon>
        <taxon>Alveolata</taxon>
        <taxon>Ciliophora</taxon>
        <taxon>Intramacronucleata</taxon>
        <taxon>Spirotrichea</taxon>
        <taxon>Choreotrichia</taxon>
        <taxon>Choreotrichida</taxon>
        <taxon>Strombidinopsidae</taxon>
        <taxon>Strombidinopsis</taxon>
    </lineage>
</organism>
<proteinExistence type="predicted"/>
<name>A0A7S3WP34_9SPIT</name>
<dbReference type="EMBL" id="HBIQ01064032">
    <property type="protein sequence ID" value="CAE0569940.1"/>
    <property type="molecule type" value="Transcribed_RNA"/>
</dbReference>
<sequence>MPLPEEMNIFVSEKFSHPKFGFNKGARLDFKWMDKQGRDVVVLTDDLYALAEKHGLFDHTPKPEKMKQIDDLRAKSDELFKRTDDMIASMKQLRDSSDKSLQPESQSEYWKKNYDQSIQEKDAAEEENKQLMQEIEALKKALANKNSK</sequence>
<accession>A0A7S3WP34</accession>
<reference evidence="2" key="1">
    <citation type="submission" date="2021-01" db="EMBL/GenBank/DDBJ databases">
        <authorList>
            <person name="Corre E."/>
            <person name="Pelletier E."/>
            <person name="Niang G."/>
            <person name="Scheremetjew M."/>
            <person name="Finn R."/>
            <person name="Kale V."/>
            <person name="Holt S."/>
            <person name="Cochrane G."/>
            <person name="Meng A."/>
            <person name="Brown T."/>
            <person name="Cohen L."/>
        </authorList>
    </citation>
    <scope>NUCLEOTIDE SEQUENCE</scope>
    <source>
        <strain evidence="2">SPMC142</strain>
    </source>
</reference>